<organism evidence="2 3">
    <name type="scientific">Trichoderma gamsii</name>
    <dbReference type="NCBI Taxonomy" id="398673"/>
    <lineage>
        <taxon>Eukaryota</taxon>
        <taxon>Fungi</taxon>
        <taxon>Dikarya</taxon>
        <taxon>Ascomycota</taxon>
        <taxon>Pezizomycotina</taxon>
        <taxon>Sordariomycetes</taxon>
        <taxon>Hypocreomycetidae</taxon>
        <taxon>Hypocreales</taxon>
        <taxon>Hypocreaceae</taxon>
        <taxon>Trichoderma</taxon>
    </lineage>
</organism>
<proteinExistence type="predicted"/>
<dbReference type="Proteomes" id="UP000236546">
    <property type="component" value="Unassembled WGS sequence"/>
</dbReference>
<dbReference type="AlphaFoldDB" id="A0A2K0T1W2"/>
<evidence type="ECO:0000313" key="3">
    <source>
        <dbReference type="Proteomes" id="UP000236546"/>
    </source>
</evidence>
<comment type="caution">
    <text evidence="2">The sequence shown here is derived from an EMBL/GenBank/DDBJ whole genome shotgun (WGS) entry which is preliminary data.</text>
</comment>
<evidence type="ECO:0000313" key="2">
    <source>
        <dbReference type="EMBL" id="PNP39516.1"/>
    </source>
</evidence>
<reference evidence="2 3" key="1">
    <citation type="submission" date="2017-02" db="EMBL/GenBank/DDBJ databases">
        <title>Genomes of Trichoderma spp. with biocontrol activity.</title>
        <authorList>
            <person name="Gardiner D."/>
            <person name="Kazan K."/>
            <person name="Vos C."/>
            <person name="Harvey P."/>
        </authorList>
    </citation>
    <scope>NUCLEOTIDE SEQUENCE [LARGE SCALE GENOMIC DNA]</scope>
    <source>
        <strain evidence="2 3">A5MH</strain>
    </source>
</reference>
<sequence>MILGEPKTMTSRDANTMTQGNMGFVGLDHGN</sequence>
<gene>
    <name evidence="2" type="ORF">TGAMA5MH_08534</name>
</gene>
<feature type="region of interest" description="Disordered" evidence="1">
    <location>
        <begin position="1"/>
        <end position="31"/>
    </location>
</feature>
<feature type="compositionally biased region" description="Polar residues" evidence="1">
    <location>
        <begin position="8"/>
        <end position="21"/>
    </location>
</feature>
<protein>
    <submittedName>
        <fullName evidence="2">Uncharacterized protein</fullName>
    </submittedName>
</protein>
<evidence type="ECO:0000256" key="1">
    <source>
        <dbReference type="SAM" id="MobiDB-lite"/>
    </source>
</evidence>
<name>A0A2K0T1W2_9HYPO</name>
<dbReference type="EMBL" id="MTYH01000081">
    <property type="protein sequence ID" value="PNP39516.1"/>
    <property type="molecule type" value="Genomic_DNA"/>
</dbReference>
<accession>A0A2K0T1W2</accession>